<feature type="signal peptide" evidence="5">
    <location>
        <begin position="1"/>
        <end position="20"/>
    </location>
</feature>
<dbReference type="Proteomes" id="UP000004947">
    <property type="component" value="Unassembled WGS sequence"/>
</dbReference>
<protein>
    <submittedName>
        <fullName evidence="7">Arylsulphatase A</fullName>
    </submittedName>
</protein>
<keyword evidence="4" id="KW-0106">Calcium</keyword>
<sequence length="488" mass="55658">MNNITFRILCIFAFAFAVNAKDLRPNIVLIMADDMGYECIGAHGGTSYKTPRIDKMAEEGILFEQCHAQAVCTPSRVKIMTGTSNVVNYMKFGKLDRREKTFGHYFQEAGYATAITGKWQLGTEDDSPLHFGFDEAFLWRHKLKSSVMGFTGEKRDSRFASPWIQHTQKIDGKIKSEAKQYPKMYGPDLTSDFACEFIEENKDKPFFLYYPMALVHCPFDVTPDSPDWATKNTGSPTYKGDAMYFPDMMAYTDKIVGKILDKLESLGLRENTLVIFTGDNGTDKPIVSMMGEKEIIGSKSQPIEWGTHVPFIATWPKSIPKGVRNSNLIDFSDVLPTICQAAGIATPNERNFTGRSFLDQLKDRKGNPREWLYCWYHPRDHQDVVSFTRTLQYKLYKTGEFFDVSKDLLEKNPLKESELNEVALKERAKLYQALMSFEDLEERRNTVYPGKKTKEGKIGLNDPCPCGKDVRYKKCCGKETYKTAKQKS</sequence>
<dbReference type="RefSeq" id="WP_007277925.1">
    <property type="nucleotide sequence ID" value="NZ_ABCK01000005.1"/>
</dbReference>
<comment type="caution">
    <text evidence="7">The sequence shown here is derived from an EMBL/GenBank/DDBJ whole genome shotgun (WGS) entry which is preliminary data.</text>
</comment>
<dbReference type="SUPFAM" id="SSF103642">
    <property type="entry name" value="Sec-C motif"/>
    <property type="match status" value="1"/>
</dbReference>
<dbReference type="Gene3D" id="3.10.450.50">
    <property type="match status" value="1"/>
</dbReference>
<accession>A6DJ49</accession>
<evidence type="ECO:0000256" key="4">
    <source>
        <dbReference type="ARBA" id="ARBA00022837"/>
    </source>
</evidence>
<dbReference type="OrthoDB" id="9764377at2"/>
<dbReference type="GO" id="GO:0046872">
    <property type="term" value="F:metal ion binding"/>
    <property type="evidence" value="ECO:0007669"/>
    <property type="project" value="UniProtKB-KW"/>
</dbReference>
<dbReference type="PROSITE" id="PS00523">
    <property type="entry name" value="SULFATASE_1"/>
    <property type="match status" value="1"/>
</dbReference>
<dbReference type="GO" id="GO:0004065">
    <property type="term" value="F:arylsulfatase activity"/>
    <property type="evidence" value="ECO:0007669"/>
    <property type="project" value="TreeGrafter"/>
</dbReference>
<reference evidence="7 8" key="1">
    <citation type="journal article" date="2010" name="J. Bacteriol.">
        <title>Genome sequence of Lentisphaera araneosa HTCC2155T, the type species of the order Lentisphaerales in the phylum Lentisphaerae.</title>
        <authorList>
            <person name="Thrash J.C."/>
            <person name="Cho J.C."/>
            <person name="Vergin K.L."/>
            <person name="Morris R.M."/>
            <person name="Giovannoni S.J."/>
        </authorList>
    </citation>
    <scope>NUCLEOTIDE SEQUENCE [LARGE SCALE GENOMIC DNA]</scope>
    <source>
        <strain evidence="7 8">HTCC2155</strain>
    </source>
</reference>
<evidence type="ECO:0000313" key="8">
    <source>
        <dbReference type="Proteomes" id="UP000004947"/>
    </source>
</evidence>
<keyword evidence="3" id="KW-0378">Hydrolase</keyword>
<keyword evidence="8" id="KW-1185">Reference proteome</keyword>
<organism evidence="7 8">
    <name type="scientific">Lentisphaera araneosa HTCC2155</name>
    <dbReference type="NCBI Taxonomy" id="313628"/>
    <lineage>
        <taxon>Bacteria</taxon>
        <taxon>Pseudomonadati</taxon>
        <taxon>Lentisphaerota</taxon>
        <taxon>Lentisphaeria</taxon>
        <taxon>Lentisphaerales</taxon>
        <taxon>Lentisphaeraceae</taxon>
        <taxon>Lentisphaera</taxon>
    </lineage>
</organism>
<proteinExistence type="inferred from homology"/>
<dbReference type="CDD" id="cd16151">
    <property type="entry name" value="sulfatase_like"/>
    <property type="match status" value="1"/>
</dbReference>
<evidence type="ECO:0000256" key="1">
    <source>
        <dbReference type="ARBA" id="ARBA00008779"/>
    </source>
</evidence>
<dbReference type="eggNOG" id="COG3119">
    <property type="taxonomic scope" value="Bacteria"/>
</dbReference>
<evidence type="ECO:0000313" key="7">
    <source>
        <dbReference type="EMBL" id="EDM28485.1"/>
    </source>
</evidence>
<evidence type="ECO:0000259" key="6">
    <source>
        <dbReference type="Pfam" id="PF00884"/>
    </source>
</evidence>
<dbReference type="InterPro" id="IPR050738">
    <property type="entry name" value="Sulfatase"/>
</dbReference>
<gene>
    <name evidence="7" type="ORF">LNTAR_11231</name>
</gene>
<dbReference type="Pfam" id="PF00884">
    <property type="entry name" value="Sulfatase"/>
    <property type="match status" value="1"/>
</dbReference>
<dbReference type="InterPro" id="IPR017850">
    <property type="entry name" value="Alkaline_phosphatase_core_sf"/>
</dbReference>
<dbReference type="SUPFAM" id="SSF53649">
    <property type="entry name" value="Alkaline phosphatase-like"/>
    <property type="match status" value="1"/>
</dbReference>
<feature type="chain" id="PRO_5002694424" evidence="5">
    <location>
        <begin position="21"/>
        <end position="488"/>
    </location>
</feature>
<dbReference type="STRING" id="313628.LNTAR_11231"/>
<dbReference type="InterPro" id="IPR000917">
    <property type="entry name" value="Sulfatase_N"/>
</dbReference>
<keyword evidence="2" id="KW-0479">Metal-binding</keyword>
<dbReference type="AlphaFoldDB" id="A6DJ49"/>
<dbReference type="PANTHER" id="PTHR42693:SF53">
    <property type="entry name" value="ENDO-4-O-SULFATASE"/>
    <property type="match status" value="1"/>
</dbReference>
<dbReference type="InterPro" id="IPR024607">
    <property type="entry name" value="Sulfatase_CS"/>
</dbReference>
<evidence type="ECO:0000256" key="3">
    <source>
        <dbReference type="ARBA" id="ARBA00022801"/>
    </source>
</evidence>
<comment type="similarity">
    <text evidence="1">Belongs to the sulfatase family.</text>
</comment>
<dbReference type="PANTHER" id="PTHR42693">
    <property type="entry name" value="ARYLSULFATASE FAMILY MEMBER"/>
    <property type="match status" value="1"/>
</dbReference>
<dbReference type="EMBL" id="ABCK01000005">
    <property type="protein sequence ID" value="EDM28485.1"/>
    <property type="molecule type" value="Genomic_DNA"/>
</dbReference>
<dbReference type="Gene3D" id="3.40.720.10">
    <property type="entry name" value="Alkaline Phosphatase, subunit A"/>
    <property type="match status" value="1"/>
</dbReference>
<evidence type="ECO:0000256" key="5">
    <source>
        <dbReference type="SAM" id="SignalP"/>
    </source>
</evidence>
<feature type="domain" description="Sulfatase N-terminal" evidence="6">
    <location>
        <begin position="25"/>
        <end position="344"/>
    </location>
</feature>
<name>A6DJ49_9BACT</name>
<evidence type="ECO:0000256" key="2">
    <source>
        <dbReference type="ARBA" id="ARBA00022723"/>
    </source>
</evidence>
<keyword evidence="5" id="KW-0732">Signal</keyword>